<dbReference type="EMBL" id="JBEPSN010000001">
    <property type="protein sequence ID" value="MET4538246.1"/>
    <property type="molecule type" value="Genomic_DNA"/>
</dbReference>
<feature type="non-terminal residue" evidence="1">
    <location>
        <position position="34"/>
    </location>
</feature>
<organism evidence="1 2">
    <name type="scientific">Arthrobacter bambusae</name>
    <dbReference type="NCBI Taxonomy" id="1338426"/>
    <lineage>
        <taxon>Bacteria</taxon>
        <taxon>Bacillati</taxon>
        <taxon>Actinomycetota</taxon>
        <taxon>Actinomycetes</taxon>
        <taxon>Micrococcales</taxon>
        <taxon>Micrococcaceae</taxon>
        <taxon>Arthrobacter</taxon>
    </lineage>
</organism>
<comment type="caution">
    <text evidence="1">The sequence shown here is derived from an EMBL/GenBank/DDBJ whole genome shotgun (WGS) entry which is preliminary data.</text>
</comment>
<evidence type="ECO:0000313" key="1">
    <source>
        <dbReference type="EMBL" id="MET4538246.1"/>
    </source>
</evidence>
<evidence type="ECO:0008006" key="3">
    <source>
        <dbReference type="Google" id="ProtNLM"/>
    </source>
</evidence>
<gene>
    <name evidence="1" type="ORF">ABIE37_000001</name>
</gene>
<dbReference type="Proteomes" id="UP001549307">
    <property type="component" value="Unassembled WGS sequence"/>
</dbReference>
<name>A0ABV2P0F5_9MICC</name>
<evidence type="ECO:0000313" key="2">
    <source>
        <dbReference type="Proteomes" id="UP001549307"/>
    </source>
</evidence>
<proteinExistence type="predicted"/>
<reference evidence="1 2" key="1">
    <citation type="submission" date="2024-06" db="EMBL/GenBank/DDBJ databases">
        <title>Sorghum-associated microbial communities from plants grown in Nebraska, USA.</title>
        <authorList>
            <person name="Schachtman D."/>
        </authorList>
    </citation>
    <scope>NUCLEOTIDE SEQUENCE [LARGE SCALE GENOMIC DNA]</scope>
    <source>
        <strain evidence="1 2">3552</strain>
    </source>
</reference>
<sequence length="34" mass="3959">MTLAPEGRKLLRVEQRNSAVPVERKPEWIKAKVQ</sequence>
<keyword evidence="2" id="KW-1185">Reference proteome</keyword>
<protein>
    <recommendedName>
        <fullName evidence="3">Lipoyl synthase</fullName>
    </recommendedName>
</protein>
<accession>A0ABV2P0F5</accession>